<evidence type="ECO:0000256" key="2">
    <source>
        <dbReference type="SAM" id="Coils"/>
    </source>
</evidence>
<evidence type="ECO:0000313" key="4">
    <source>
        <dbReference type="EMBL" id="KAL0491007.1"/>
    </source>
</evidence>
<gene>
    <name evidence="4" type="ORF">AKO1_002702</name>
</gene>
<name>A0AAW2ZP68_9EUKA</name>
<dbReference type="InterPro" id="IPR000198">
    <property type="entry name" value="RhoGAP_dom"/>
</dbReference>
<organism evidence="4 5">
    <name type="scientific">Acrasis kona</name>
    <dbReference type="NCBI Taxonomy" id="1008807"/>
    <lineage>
        <taxon>Eukaryota</taxon>
        <taxon>Discoba</taxon>
        <taxon>Heterolobosea</taxon>
        <taxon>Tetramitia</taxon>
        <taxon>Eutetramitia</taxon>
        <taxon>Acrasidae</taxon>
        <taxon>Acrasis</taxon>
    </lineage>
</organism>
<protein>
    <submittedName>
        <fullName evidence="4">Rho GTPase-activating protein</fullName>
    </submittedName>
</protein>
<dbReference type="SMART" id="SM00324">
    <property type="entry name" value="RhoGAP"/>
    <property type="match status" value="1"/>
</dbReference>
<dbReference type="SUPFAM" id="SSF48350">
    <property type="entry name" value="GTPase activation domain, GAP"/>
    <property type="match status" value="1"/>
</dbReference>
<dbReference type="PROSITE" id="PS50238">
    <property type="entry name" value="RHOGAP"/>
    <property type="match status" value="1"/>
</dbReference>
<dbReference type="Pfam" id="PF00620">
    <property type="entry name" value="RhoGAP"/>
    <property type="match status" value="1"/>
</dbReference>
<dbReference type="InterPro" id="IPR008936">
    <property type="entry name" value="Rho_GTPase_activation_prot"/>
</dbReference>
<evidence type="ECO:0000256" key="1">
    <source>
        <dbReference type="ARBA" id="ARBA00022468"/>
    </source>
</evidence>
<keyword evidence="5" id="KW-1185">Reference proteome</keyword>
<dbReference type="EMBL" id="JAOPGA020001743">
    <property type="protein sequence ID" value="KAL0491007.1"/>
    <property type="molecule type" value="Genomic_DNA"/>
</dbReference>
<dbReference type="InterPro" id="IPR051025">
    <property type="entry name" value="RhoGAP"/>
</dbReference>
<feature type="domain" description="Rho-GAP" evidence="3">
    <location>
        <begin position="120"/>
        <end position="335"/>
    </location>
</feature>
<dbReference type="GO" id="GO:0007165">
    <property type="term" value="P:signal transduction"/>
    <property type="evidence" value="ECO:0007669"/>
    <property type="project" value="InterPro"/>
</dbReference>
<proteinExistence type="predicted"/>
<dbReference type="Proteomes" id="UP001431209">
    <property type="component" value="Unassembled WGS sequence"/>
</dbReference>
<dbReference type="Gene3D" id="1.10.555.10">
    <property type="entry name" value="Rho GTPase activation protein"/>
    <property type="match status" value="1"/>
</dbReference>
<feature type="non-terminal residue" evidence="4">
    <location>
        <position position="1"/>
    </location>
</feature>
<feature type="coiled-coil region" evidence="2">
    <location>
        <begin position="407"/>
        <end position="434"/>
    </location>
</feature>
<accession>A0AAW2ZP68</accession>
<dbReference type="PANTHER" id="PTHR15228:SF25">
    <property type="entry name" value="F-BAR DOMAIN-CONTAINING PROTEIN"/>
    <property type="match status" value="1"/>
</dbReference>
<dbReference type="PANTHER" id="PTHR15228">
    <property type="entry name" value="SPERMATHECAL PHYSIOLOGY VARIANT"/>
    <property type="match status" value="1"/>
</dbReference>
<evidence type="ECO:0000313" key="5">
    <source>
        <dbReference type="Proteomes" id="UP001431209"/>
    </source>
</evidence>
<reference evidence="4 5" key="1">
    <citation type="submission" date="2024-03" db="EMBL/GenBank/DDBJ databases">
        <title>The Acrasis kona genome and developmental transcriptomes reveal deep origins of eukaryotic multicellular pathways.</title>
        <authorList>
            <person name="Sheikh S."/>
            <person name="Fu C.-J."/>
            <person name="Brown M.W."/>
            <person name="Baldauf S.L."/>
        </authorList>
    </citation>
    <scope>NUCLEOTIDE SEQUENCE [LARGE SCALE GENOMIC DNA]</scope>
    <source>
        <strain evidence="4 5">ATCC MYA-3509</strain>
    </source>
</reference>
<dbReference type="GO" id="GO:0005096">
    <property type="term" value="F:GTPase activator activity"/>
    <property type="evidence" value="ECO:0007669"/>
    <property type="project" value="UniProtKB-KW"/>
</dbReference>
<evidence type="ECO:0000259" key="3">
    <source>
        <dbReference type="PROSITE" id="PS50238"/>
    </source>
</evidence>
<keyword evidence="1" id="KW-0343">GTPase activation</keyword>
<keyword evidence="2" id="KW-0175">Coiled coil</keyword>
<comment type="caution">
    <text evidence="4">The sequence shown here is derived from an EMBL/GenBank/DDBJ whole genome shotgun (WGS) entry which is preliminary data.</text>
</comment>
<dbReference type="AlphaFoldDB" id="A0AAW2ZP68"/>
<dbReference type="CDD" id="cd00159">
    <property type="entry name" value="RhoGAP"/>
    <property type="match status" value="1"/>
</dbReference>
<sequence length="480" mass="55262">PSHLKSVTIGLYDNINDTSPLKLDVSHKLKFSELIPLIQNKINVFLDPKIYSFVINPRADPNSKKGKRKFPSMSDPISLAKYNKHVEDPIIGNIDLQLFPPIQKIKKVFGAPLDAFQIMRKMSDVHSNNYNTLVPPFVLAALQFINAHALDETGIFRLSGNKSDCVQYIQDFNSGKYYNIILHSGVDIKDEEFYLSIFPKKTDPNLVCTILKQYLRELPDPLLTFERYDLFLKLFTHTKKEGLSLDELTQKVKTLIDSLPPINYETLLHLISICHKISSPPHVEKNKMTVDNMSIVIGPNILRSDKSLSLKDASNNIQAENAVTAFLIEHYSDIFEKDSIFDQNIVHTPRTPSDEGLKIKNHQLTEELMRLRLSHRVQQSTWSDRITEKDVEIRVLTDKLEVIEKHREGLLLKLDRDEERINALEQTADREALKNGNVVIRRDEEQLKRDLEQVDALFKILSHQEEQLLKMKSVLVRITQ</sequence>